<dbReference type="InterPro" id="IPR001387">
    <property type="entry name" value="Cro/C1-type_HTH"/>
</dbReference>
<name>A0ABP8TSV9_9ACTN</name>
<feature type="region of interest" description="Disordered" evidence="2">
    <location>
        <begin position="290"/>
        <end position="350"/>
    </location>
</feature>
<feature type="domain" description="HTH cro/C1-type" evidence="3">
    <location>
        <begin position="423"/>
        <end position="490"/>
    </location>
</feature>
<feature type="compositionally biased region" description="Basic residues" evidence="2">
    <location>
        <begin position="332"/>
        <end position="345"/>
    </location>
</feature>
<gene>
    <name evidence="4" type="ORF">GCM10023195_69340</name>
</gene>
<proteinExistence type="predicted"/>
<evidence type="ECO:0000313" key="5">
    <source>
        <dbReference type="Proteomes" id="UP001500212"/>
    </source>
</evidence>
<accession>A0ABP8TSV9</accession>
<dbReference type="InterPro" id="IPR010982">
    <property type="entry name" value="Lambda_DNA-bd_dom_sf"/>
</dbReference>
<feature type="compositionally biased region" description="Basic and acidic residues" evidence="2">
    <location>
        <begin position="401"/>
        <end position="412"/>
    </location>
</feature>
<dbReference type="InterPro" id="IPR013762">
    <property type="entry name" value="Integrase-like_cat_sf"/>
</dbReference>
<evidence type="ECO:0000256" key="2">
    <source>
        <dbReference type="SAM" id="MobiDB-lite"/>
    </source>
</evidence>
<evidence type="ECO:0000313" key="4">
    <source>
        <dbReference type="EMBL" id="GAA4615690.1"/>
    </source>
</evidence>
<feature type="region of interest" description="Disordered" evidence="2">
    <location>
        <begin position="388"/>
        <end position="414"/>
    </location>
</feature>
<keyword evidence="1" id="KW-0233">DNA recombination</keyword>
<keyword evidence="5" id="KW-1185">Reference proteome</keyword>
<dbReference type="EMBL" id="BAABHJ010000030">
    <property type="protein sequence ID" value="GAA4615690.1"/>
    <property type="molecule type" value="Genomic_DNA"/>
</dbReference>
<dbReference type="Gene3D" id="1.10.443.10">
    <property type="entry name" value="Intergrase catalytic core"/>
    <property type="match status" value="1"/>
</dbReference>
<reference evidence="5" key="1">
    <citation type="journal article" date="2019" name="Int. J. Syst. Evol. Microbiol.">
        <title>The Global Catalogue of Microorganisms (GCM) 10K type strain sequencing project: providing services to taxonomists for standard genome sequencing and annotation.</title>
        <authorList>
            <consortium name="The Broad Institute Genomics Platform"/>
            <consortium name="The Broad Institute Genome Sequencing Center for Infectious Disease"/>
            <person name="Wu L."/>
            <person name="Ma J."/>
        </authorList>
    </citation>
    <scope>NUCLEOTIDE SEQUENCE [LARGE SCALE GENOMIC DNA]</scope>
    <source>
        <strain evidence="5">JCM 17938</strain>
    </source>
</reference>
<sequence>MAMRLWPVWLVGRVRPIDLHAIRRVASGASISHQMRSTERDEMGTDLPGSARLQLAAGVPLLRPEEQVFEAMLTGWRNQQLARNLAFSTIEGREKRVRAFARHCEAFPWEWSHQLADEWFTDIRAVRGNARSTLRSYQEALRSFCTYLVDPAYGWADQCQTRFGTHPVQVVTEVNTAVHVQEYEGEPTKRAFTIDELEAFFDHADQQVTRIRGRGRKGWLPAFRDATLFKVAYAFGLRRNETRMLDVADFSANPQGPEFGEYGVLDVRHGKAKKGATQAPRRADGLALVGGDRRAVGDRGPAAHGRRRQPRSLAVRARAADRSETPGLPVRRLPRRARPGSRRRLPQSSQVIRHAPDRIRHGRAVRPSSTRPRGRQHHRSLHLRVIGLPHPHTAAGPGPDPGRRTTRAERPMTAKRQVSYRWRLRELMATRGMFSTTELVPLLTDRGIKLSASQVHRLVTGTPERLSLPVLAALCDILEVTPADLIATKAENRDVRRTGTTGDLRAVDTTAIRPKRARLRPDP</sequence>
<evidence type="ECO:0000256" key="1">
    <source>
        <dbReference type="ARBA" id="ARBA00023172"/>
    </source>
</evidence>
<organism evidence="4 5">
    <name type="scientific">Actinoallomurus liliacearum</name>
    <dbReference type="NCBI Taxonomy" id="1080073"/>
    <lineage>
        <taxon>Bacteria</taxon>
        <taxon>Bacillati</taxon>
        <taxon>Actinomycetota</taxon>
        <taxon>Actinomycetes</taxon>
        <taxon>Streptosporangiales</taxon>
        <taxon>Thermomonosporaceae</taxon>
        <taxon>Actinoallomurus</taxon>
    </lineage>
</organism>
<protein>
    <recommendedName>
        <fullName evidence="3">HTH cro/C1-type domain-containing protein</fullName>
    </recommendedName>
</protein>
<feature type="region of interest" description="Disordered" evidence="2">
    <location>
        <begin position="497"/>
        <end position="523"/>
    </location>
</feature>
<dbReference type="Pfam" id="PF13443">
    <property type="entry name" value="HTH_26"/>
    <property type="match status" value="1"/>
</dbReference>
<evidence type="ECO:0000259" key="3">
    <source>
        <dbReference type="Pfam" id="PF13443"/>
    </source>
</evidence>
<dbReference type="SUPFAM" id="SSF56349">
    <property type="entry name" value="DNA breaking-rejoining enzymes"/>
    <property type="match status" value="1"/>
</dbReference>
<dbReference type="Proteomes" id="UP001500212">
    <property type="component" value="Unassembled WGS sequence"/>
</dbReference>
<comment type="caution">
    <text evidence="4">The sequence shown here is derived from an EMBL/GenBank/DDBJ whole genome shotgun (WGS) entry which is preliminary data.</text>
</comment>
<dbReference type="InterPro" id="IPR011010">
    <property type="entry name" value="DNA_brk_join_enz"/>
</dbReference>
<feature type="compositionally biased region" description="Basic residues" evidence="2">
    <location>
        <begin position="513"/>
        <end position="523"/>
    </location>
</feature>
<dbReference type="Gene3D" id="1.10.260.40">
    <property type="entry name" value="lambda repressor-like DNA-binding domains"/>
    <property type="match status" value="1"/>
</dbReference>